<dbReference type="EMBL" id="LQWZ01000012">
    <property type="protein sequence ID" value="OAH57998.1"/>
    <property type="molecule type" value="Genomic_DNA"/>
</dbReference>
<accession>A0A177KX77</accession>
<dbReference type="OrthoDB" id="2909155at2"/>
<dbReference type="Proteomes" id="UP000077271">
    <property type="component" value="Unassembled WGS sequence"/>
</dbReference>
<organism evidence="1 2">
    <name type="scientific">Domibacillus aminovorans</name>
    <dbReference type="NCBI Taxonomy" id="29332"/>
    <lineage>
        <taxon>Bacteria</taxon>
        <taxon>Bacillati</taxon>
        <taxon>Bacillota</taxon>
        <taxon>Bacilli</taxon>
        <taxon>Bacillales</taxon>
        <taxon>Bacillaceae</taxon>
        <taxon>Domibacillus</taxon>
    </lineage>
</organism>
<evidence type="ECO:0000313" key="1">
    <source>
        <dbReference type="EMBL" id="OAH57998.1"/>
    </source>
</evidence>
<comment type="caution">
    <text evidence="1">The sequence shown here is derived from an EMBL/GenBank/DDBJ whole genome shotgun (WGS) entry which is preliminary data.</text>
</comment>
<reference evidence="1 2" key="1">
    <citation type="submission" date="2016-01" db="EMBL/GenBank/DDBJ databases">
        <title>Investigation of taxonomic status of Bacillus aminovorans.</title>
        <authorList>
            <person name="Verma A."/>
            <person name="Pal Y."/>
            <person name="Krishnamurthi S."/>
        </authorList>
    </citation>
    <scope>NUCLEOTIDE SEQUENCE [LARGE SCALE GENOMIC DNA]</scope>
    <source>
        <strain evidence="1 2">DSM 4337</strain>
    </source>
</reference>
<evidence type="ECO:0008006" key="3">
    <source>
        <dbReference type="Google" id="ProtNLM"/>
    </source>
</evidence>
<name>A0A177KX77_9BACI</name>
<evidence type="ECO:0000313" key="2">
    <source>
        <dbReference type="Proteomes" id="UP000077271"/>
    </source>
</evidence>
<gene>
    <name evidence="1" type="ORF">AWH48_03050</name>
</gene>
<protein>
    <recommendedName>
        <fullName evidence="3">DUF3954 domain-containing protein</fullName>
    </recommendedName>
</protein>
<dbReference type="AlphaFoldDB" id="A0A177KX77"/>
<dbReference type="RefSeq" id="WP_018392679.1">
    <property type="nucleotide sequence ID" value="NZ_LQWZ01000012.1"/>
</dbReference>
<proteinExistence type="predicted"/>
<sequence>MKIDHEKMTAEIDLMENAKYYVVDGIPKKVDDLPAGFGSQTIAWQHEKPVGFDIHYIKRNK</sequence>